<dbReference type="InterPro" id="IPR039483">
    <property type="entry name" value="Meu6_PH_dom"/>
</dbReference>
<dbReference type="InterPro" id="IPR039712">
    <property type="entry name" value="Meu6"/>
</dbReference>
<sequence length="644" mass="68382">MSVEEPKTAITAEGGSVEPTPAPAAVLASDKPAEAIETKAEETEEKPEEKPIEPIYSGALGYKAPGLKNAFRFSKKYFWFGEEPVSVQSLSQYLRGEKAEVANPTAAWSSQTGKGLLYFVKHADEKATPAGVLNLSEGTDLSKDGLANFHLKLHGHKHTFEASTLAERNGWFVAIEKAIEEAKAAKEGIVGSESYKEELNKLRKPAALTPAASTPKKSTDVTPKVAETDGAAESSVAPARAGSSSSSSSDEDKTKKSKKAASKSRSVSRGKRASIFGSFLGKKEKLEEKKEEKKEERAEKKAEKEEDKKEEEATPAVEAPSAVAPVIPAPEAVPALEEPKPEEAIAPVPFIPITDDKKVEEEKPKPTKRGSIFGNFVEKLKSPTHEKKEADLVPAPVAKEPETTTETTKPEETAVAPLEPVTDGTTEPTPATEEIKPETKAATTTPAKEKQGFSFGKFLGGAKEKVKSPTTEKAPETKAEDTVKPEETPAPAITPIEPAVAEEPKEVKKEEEPATGVTSTASATPATKAKRGSIFGNLTGSVKKEKEGETSEKPSGLIGLFRNASKAGRSKKEKEAAAPPAKVDEATEPKEEKTETPAVEDKKEETLATPAATEPTTIGDVVPDAVSVGQAPEIKSTPQVASTA</sequence>
<dbReference type="Gene3D" id="2.30.29.30">
    <property type="entry name" value="Pleckstrin-homology domain (PH domain)/Phosphotyrosine-binding domain (PTB)"/>
    <property type="match status" value="1"/>
</dbReference>
<keyword evidence="4" id="KW-1185">Reference proteome</keyword>
<feature type="compositionally biased region" description="Basic and acidic residues" evidence="1">
    <location>
        <begin position="354"/>
        <end position="365"/>
    </location>
</feature>
<feature type="compositionally biased region" description="Basic residues" evidence="1">
    <location>
        <begin position="255"/>
        <end position="272"/>
    </location>
</feature>
<protein>
    <recommendedName>
        <fullName evidence="2">Meiotic expression up-regulated protein 6 PH domain-containing protein</fullName>
    </recommendedName>
</protein>
<gene>
    <name evidence="3" type="ORF">K491DRAFT_374353</name>
</gene>
<dbReference type="OrthoDB" id="5593352at2759"/>
<evidence type="ECO:0000313" key="4">
    <source>
        <dbReference type="Proteomes" id="UP000799324"/>
    </source>
</evidence>
<dbReference type="PANTHER" id="PTHR42073:SF1">
    <property type="entry name" value="MEIOTIC EXPRESSION UP-REGULATED PROTEIN 6"/>
    <property type="match status" value="1"/>
</dbReference>
<feature type="compositionally biased region" description="Basic and acidic residues" evidence="1">
    <location>
        <begin position="502"/>
        <end position="512"/>
    </location>
</feature>
<dbReference type="SUPFAM" id="SSF50729">
    <property type="entry name" value="PH domain-like"/>
    <property type="match status" value="1"/>
</dbReference>
<feature type="compositionally biased region" description="Basic and acidic residues" evidence="1">
    <location>
        <begin position="542"/>
        <end position="552"/>
    </location>
</feature>
<feature type="domain" description="Meiotic expression up-regulated protein 6 PH" evidence="2">
    <location>
        <begin position="71"/>
        <end position="177"/>
    </location>
</feature>
<feature type="compositionally biased region" description="Low complexity" evidence="1">
    <location>
        <begin position="607"/>
        <end position="617"/>
    </location>
</feature>
<feature type="compositionally biased region" description="Basic and acidic residues" evidence="1">
    <location>
        <begin position="570"/>
        <end position="606"/>
    </location>
</feature>
<feature type="compositionally biased region" description="Low complexity" evidence="1">
    <location>
        <begin position="234"/>
        <end position="248"/>
    </location>
</feature>
<evidence type="ECO:0000313" key="3">
    <source>
        <dbReference type="EMBL" id="KAF2656535.1"/>
    </source>
</evidence>
<feature type="compositionally biased region" description="Basic and acidic residues" evidence="1">
    <location>
        <begin position="31"/>
        <end position="50"/>
    </location>
</feature>
<proteinExistence type="predicted"/>
<feature type="compositionally biased region" description="Low complexity" evidence="1">
    <location>
        <begin position="489"/>
        <end position="501"/>
    </location>
</feature>
<organism evidence="3 4">
    <name type="scientific">Lophiostoma macrostomum CBS 122681</name>
    <dbReference type="NCBI Taxonomy" id="1314788"/>
    <lineage>
        <taxon>Eukaryota</taxon>
        <taxon>Fungi</taxon>
        <taxon>Dikarya</taxon>
        <taxon>Ascomycota</taxon>
        <taxon>Pezizomycotina</taxon>
        <taxon>Dothideomycetes</taxon>
        <taxon>Pleosporomycetidae</taxon>
        <taxon>Pleosporales</taxon>
        <taxon>Lophiostomataceae</taxon>
        <taxon>Lophiostoma</taxon>
    </lineage>
</organism>
<feature type="region of interest" description="Disordered" evidence="1">
    <location>
        <begin position="1"/>
        <end position="50"/>
    </location>
</feature>
<feature type="compositionally biased region" description="Low complexity" evidence="1">
    <location>
        <begin position="314"/>
        <end position="336"/>
    </location>
</feature>
<dbReference type="Proteomes" id="UP000799324">
    <property type="component" value="Unassembled WGS sequence"/>
</dbReference>
<feature type="compositionally biased region" description="Basic and acidic residues" evidence="1">
    <location>
        <begin position="378"/>
        <end position="391"/>
    </location>
</feature>
<accession>A0A6A6T978</accession>
<feature type="region of interest" description="Disordered" evidence="1">
    <location>
        <begin position="206"/>
        <end position="644"/>
    </location>
</feature>
<dbReference type="InterPro" id="IPR011993">
    <property type="entry name" value="PH-like_dom_sf"/>
</dbReference>
<reference evidence="3" key="1">
    <citation type="journal article" date="2020" name="Stud. Mycol.">
        <title>101 Dothideomycetes genomes: a test case for predicting lifestyles and emergence of pathogens.</title>
        <authorList>
            <person name="Haridas S."/>
            <person name="Albert R."/>
            <person name="Binder M."/>
            <person name="Bloem J."/>
            <person name="Labutti K."/>
            <person name="Salamov A."/>
            <person name="Andreopoulos B."/>
            <person name="Baker S."/>
            <person name="Barry K."/>
            <person name="Bills G."/>
            <person name="Bluhm B."/>
            <person name="Cannon C."/>
            <person name="Castanera R."/>
            <person name="Culley D."/>
            <person name="Daum C."/>
            <person name="Ezra D."/>
            <person name="Gonzalez J."/>
            <person name="Henrissat B."/>
            <person name="Kuo A."/>
            <person name="Liang C."/>
            <person name="Lipzen A."/>
            <person name="Lutzoni F."/>
            <person name="Magnuson J."/>
            <person name="Mondo S."/>
            <person name="Nolan M."/>
            <person name="Ohm R."/>
            <person name="Pangilinan J."/>
            <person name="Park H.-J."/>
            <person name="Ramirez L."/>
            <person name="Alfaro M."/>
            <person name="Sun H."/>
            <person name="Tritt A."/>
            <person name="Yoshinaga Y."/>
            <person name="Zwiers L.-H."/>
            <person name="Turgeon B."/>
            <person name="Goodwin S."/>
            <person name="Spatafora J."/>
            <person name="Crous P."/>
            <person name="Grigoriev I."/>
        </authorList>
    </citation>
    <scope>NUCLEOTIDE SEQUENCE</scope>
    <source>
        <strain evidence="3">CBS 122681</strain>
    </source>
</reference>
<dbReference type="Pfam" id="PF15406">
    <property type="entry name" value="PH_6"/>
    <property type="match status" value="1"/>
</dbReference>
<feature type="compositionally biased region" description="Basic and acidic residues" evidence="1">
    <location>
        <begin position="473"/>
        <end position="487"/>
    </location>
</feature>
<feature type="compositionally biased region" description="Basic and acidic residues" evidence="1">
    <location>
        <begin position="281"/>
        <end position="312"/>
    </location>
</feature>
<dbReference type="AlphaFoldDB" id="A0A6A6T978"/>
<dbReference type="PANTHER" id="PTHR42073">
    <property type="entry name" value="MEIOTIC EXPRESSION UP-REGULATED PROTEIN 6"/>
    <property type="match status" value="1"/>
</dbReference>
<name>A0A6A6T978_9PLEO</name>
<feature type="compositionally biased region" description="Low complexity" evidence="1">
    <location>
        <begin position="514"/>
        <end position="527"/>
    </location>
</feature>
<dbReference type="EMBL" id="MU004335">
    <property type="protein sequence ID" value="KAF2656535.1"/>
    <property type="molecule type" value="Genomic_DNA"/>
</dbReference>
<evidence type="ECO:0000259" key="2">
    <source>
        <dbReference type="Pfam" id="PF15406"/>
    </source>
</evidence>
<evidence type="ECO:0000256" key="1">
    <source>
        <dbReference type="SAM" id="MobiDB-lite"/>
    </source>
</evidence>